<dbReference type="InterPro" id="IPR000073">
    <property type="entry name" value="AB_hydrolase_1"/>
</dbReference>
<reference evidence="3" key="1">
    <citation type="journal article" date="2013" name="Lancet">
        <title>First case of E anophelis outbreak in an intensive-care unit.</title>
        <authorList>
            <person name="Teo J."/>
            <person name="Tan S.Y."/>
            <person name="Tay M."/>
            <person name="Ding Y."/>
            <person name="Kjelleberg S."/>
            <person name="Givskov M."/>
            <person name="Lin R.T."/>
            <person name="Yang L."/>
        </authorList>
    </citation>
    <scope>NUCLEOTIDE SEQUENCE [LARGE SCALE GENOMIC DNA]</scope>
    <source>
        <strain evidence="3">NUHP1</strain>
    </source>
</reference>
<dbReference type="PANTHER" id="PTHR43798">
    <property type="entry name" value="MONOACYLGLYCEROL LIPASE"/>
    <property type="match status" value="1"/>
</dbReference>
<gene>
    <name evidence="3" type="ORF">BD94_2130</name>
</gene>
<evidence type="ECO:0000256" key="1">
    <source>
        <dbReference type="SAM" id="SignalP"/>
    </source>
</evidence>
<dbReference type="GO" id="GO:0016787">
    <property type="term" value="F:hydrolase activity"/>
    <property type="evidence" value="ECO:0007669"/>
    <property type="project" value="UniProtKB-KW"/>
</dbReference>
<evidence type="ECO:0000313" key="4">
    <source>
        <dbReference type="Proteomes" id="UP000028933"/>
    </source>
</evidence>
<organism evidence="3 4">
    <name type="scientific">Elizabethkingia anophelis NUHP1</name>
    <dbReference type="NCBI Taxonomy" id="1338011"/>
    <lineage>
        <taxon>Bacteria</taxon>
        <taxon>Pseudomonadati</taxon>
        <taxon>Bacteroidota</taxon>
        <taxon>Flavobacteriia</taxon>
        <taxon>Flavobacteriales</taxon>
        <taxon>Weeksellaceae</taxon>
        <taxon>Elizabethkingia</taxon>
    </lineage>
</organism>
<dbReference type="EMBL" id="CP007547">
    <property type="protein sequence ID" value="AIL45905.1"/>
    <property type="molecule type" value="Genomic_DNA"/>
</dbReference>
<dbReference type="Proteomes" id="UP000028933">
    <property type="component" value="Chromosome"/>
</dbReference>
<dbReference type="STRING" id="1338011.BD94_2130"/>
<dbReference type="Gene3D" id="3.40.50.1820">
    <property type="entry name" value="alpha/beta hydrolase"/>
    <property type="match status" value="1"/>
</dbReference>
<dbReference type="SUPFAM" id="SSF53474">
    <property type="entry name" value="alpha/beta-Hydrolases"/>
    <property type="match status" value="1"/>
</dbReference>
<keyword evidence="1" id="KW-0732">Signal</keyword>
<name>A0A077EKC6_9FLAO</name>
<dbReference type="PANTHER" id="PTHR43798:SF33">
    <property type="entry name" value="HYDROLASE, PUTATIVE (AFU_ORTHOLOGUE AFUA_2G14860)-RELATED"/>
    <property type="match status" value="1"/>
</dbReference>
<dbReference type="AlphaFoldDB" id="A0A077EKC6"/>
<dbReference type="InterPro" id="IPR029058">
    <property type="entry name" value="AB_hydrolase_fold"/>
</dbReference>
<dbReference type="HOGENOM" id="CLU_760546_0_0_10"/>
<dbReference type="KEGG" id="eao:BD94_2130"/>
<feature type="signal peptide" evidence="1">
    <location>
        <begin position="1"/>
        <end position="20"/>
    </location>
</feature>
<sequence length="362" mass="41999">MKKVFTLFFLISPFMGLLQAQTSIKKDSITQSNLYRQYKSEFEQYEKRHGKYIQTNNTKMHYLEWGNTKNPTLIWIPGSYSNAYELYEIIEQLVQMNLHVIAVDYYGHGFTSIPQKDVSIYDVADDIKFLLDKLKIKKAIIGGWSRGGSISTAFYSAYPDMVQALILEDGGSVAWDSGVKASDIEKDIAETKQYYKNKKTLVFDTEFDAYWYIYNNWGIKGKQGEKLKKEIFTSYARIKKNEAGKYEINPGAEELTGENSAEENIAIIYTPFTAKKAFGASTHQLNPKIIYRNLNKPMLIFDPVSKNDWFDFKDENTMLTNTHQQYITHKIYKDTWHGVKDERPTEVIKDIKAFLIQNKLIK</sequence>
<dbReference type="InterPro" id="IPR050266">
    <property type="entry name" value="AB_hydrolase_sf"/>
</dbReference>
<dbReference type="Pfam" id="PF00561">
    <property type="entry name" value="Abhydrolase_1"/>
    <property type="match status" value="1"/>
</dbReference>
<keyword evidence="3" id="KW-0378">Hydrolase</keyword>
<evidence type="ECO:0000259" key="2">
    <source>
        <dbReference type="Pfam" id="PF00561"/>
    </source>
</evidence>
<dbReference type="eggNOG" id="COG0596">
    <property type="taxonomic scope" value="Bacteria"/>
</dbReference>
<dbReference type="RefSeq" id="WP_024564285.1">
    <property type="nucleotide sequence ID" value="NZ_CP007547.1"/>
</dbReference>
<proteinExistence type="predicted"/>
<protein>
    <submittedName>
        <fullName evidence="3">Hydrolase, alpha/beta fold family</fullName>
    </submittedName>
</protein>
<feature type="chain" id="PRO_5001718159" evidence="1">
    <location>
        <begin position="21"/>
        <end position="362"/>
    </location>
</feature>
<evidence type="ECO:0000313" key="3">
    <source>
        <dbReference type="EMBL" id="AIL45905.1"/>
    </source>
</evidence>
<dbReference type="GO" id="GO:0016020">
    <property type="term" value="C:membrane"/>
    <property type="evidence" value="ECO:0007669"/>
    <property type="project" value="TreeGrafter"/>
</dbReference>
<feature type="domain" description="AB hydrolase-1" evidence="2">
    <location>
        <begin position="71"/>
        <end position="177"/>
    </location>
</feature>
<reference evidence="3" key="2">
    <citation type="journal article" date="2015" name="Genome Biol. Evol.">
        <title>Complete Genome Sequence and Transcriptomic Analysis of the Novel Pathogen Elizabethkingia anophelis in Response to Oxidative Stress.</title>
        <authorList>
            <person name="Li Y."/>
            <person name="Liu Y."/>
            <person name="Chew S.C."/>
            <person name="Tay M."/>
            <person name="Salido M.M."/>
            <person name="Teo J."/>
            <person name="Lauro F.M."/>
            <person name="Givskov M."/>
            <person name="Yang L."/>
        </authorList>
    </citation>
    <scope>NUCLEOTIDE SEQUENCE</scope>
    <source>
        <strain evidence="3">NUHP1</strain>
    </source>
</reference>
<accession>A0A077EKC6</accession>